<feature type="compositionally biased region" description="Basic and acidic residues" evidence="4">
    <location>
        <begin position="52"/>
        <end position="71"/>
    </location>
</feature>
<evidence type="ECO:0000256" key="2">
    <source>
        <dbReference type="PIRSR" id="PIRSR600223-1"/>
    </source>
</evidence>
<dbReference type="PANTHER" id="PTHR43390:SF1">
    <property type="entry name" value="CHLOROPLAST PROCESSING PEPTIDASE"/>
    <property type="match status" value="1"/>
</dbReference>
<keyword evidence="3" id="KW-0999">Mitochondrion inner membrane</keyword>
<accession>A0AA36IGD4</accession>
<feature type="active site" evidence="2">
    <location>
        <position position="236"/>
    </location>
</feature>
<reference evidence="6" key="1">
    <citation type="submission" date="2023-08" db="EMBL/GenBank/DDBJ databases">
        <authorList>
            <person name="Chen Y."/>
            <person name="Shah S."/>
            <person name="Dougan E. K."/>
            <person name="Thang M."/>
            <person name="Chan C."/>
        </authorList>
    </citation>
    <scope>NUCLEOTIDE SEQUENCE</scope>
</reference>
<keyword evidence="3" id="KW-0378">Hydrolase</keyword>
<dbReference type="Pfam" id="PF10502">
    <property type="entry name" value="Peptidase_S26"/>
    <property type="match status" value="1"/>
</dbReference>
<dbReference type="InterPro" id="IPR036286">
    <property type="entry name" value="LexA/Signal_pep-like_sf"/>
</dbReference>
<feature type="region of interest" description="Disordered" evidence="4">
    <location>
        <begin position="48"/>
        <end position="75"/>
    </location>
</feature>
<evidence type="ECO:0000259" key="5">
    <source>
        <dbReference type="Pfam" id="PF10502"/>
    </source>
</evidence>
<dbReference type="AlphaFoldDB" id="A0AA36IGD4"/>
<dbReference type="EC" id="3.4.21.-" evidence="3"/>
<dbReference type="Proteomes" id="UP001178507">
    <property type="component" value="Unassembled WGS sequence"/>
</dbReference>
<evidence type="ECO:0000313" key="7">
    <source>
        <dbReference type="Proteomes" id="UP001178507"/>
    </source>
</evidence>
<dbReference type="GO" id="GO:0004252">
    <property type="term" value="F:serine-type endopeptidase activity"/>
    <property type="evidence" value="ECO:0007669"/>
    <property type="project" value="InterPro"/>
</dbReference>
<feature type="domain" description="Peptidase S26" evidence="5">
    <location>
        <begin position="157"/>
        <end position="238"/>
    </location>
</feature>
<dbReference type="InterPro" id="IPR019533">
    <property type="entry name" value="Peptidase_S26"/>
</dbReference>
<dbReference type="SUPFAM" id="SSF51306">
    <property type="entry name" value="LexA/Signal peptidase"/>
    <property type="match status" value="1"/>
</dbReference>
<dbReference type="GO" id="GO:0006465">
    <property type="term" value="P:signal peptide processing"/>
    <property type="evidence" value="ECO:0007669"/>
    <property type="project" value="InterPro"/>
</dbReference>
<dbReference type="Gene3D" id="2.10.109.10">
    <property type="entry name" value="Umud Fragment, subunit A"/>
    <property type="match status" value="1"/>
</dbReference>
<evidence type="ECO:0000256" key="4">
    <source>
        <dbReference type="SAM" id="MobiDB-lite"/>
    </source>
</evidence>
<feature type="active site" evidence="2">
    <location>
        <position position="184"/>
    </location>
</feature>
<keyword evidence="3" id="KW-0472">Membrane</keyword>
<dbReference type="PANTHER" id="PTHR43390">
    <property type="entry name" value="SIGNAL PEPTIDASE I"/>
    <property type="match status" value="1"/>
</dbReference>
<proteinExistence type="inferred from homology"/>
<keyword evidence="3" id="KW-0496">Mitochondrion</keyword>
<comment type="similarity">
    <text evidence="1 3">Belongs to the peptidase S26 family.</text>
</comment>
<organism evidence="6 7">
    <name type="scientific">Effrenium voratum</name>
    <dbReference type="NCBI Taxonomy" id="2562239"/>
    <lineage>
        <taxon>Eukaryota</taxon>
        <taxon>Sar</taxon>
        <taxon>Alveolata</taxon>
        <taxon>Dinophyceae</taxon>
        <taxon>Suessiales</taxon>
        <taxon>Symbiodiniaceae</taxon>
        <taxon>Effrenium</taxon>
    </lineage>
</organism>
<keyword evidence="3" id="KW-0645">Protease</keyword>
<dbReference type="InterPro" id="IPR000223">
    <property type="entry name" value="Pept_S26A_signal_pept_1"/>
</dbReference>
<sequence>MATKQGRMTQAKHSGILKGGIASICVLLFLRLGSRPAWLFANGTNAGRFRGHNNEGLEPGHRARGSSKADRSSAWSAAPVAPMALLGGAAARRRRAKGPALAAAGDAEMAASVPDQGPMAAAVPDEGPADPVKRGGNDPIKSFMRKMSEDPEFQEDIKTFFTSLTVALMIRGFLVEPRFIPSLSMYPNFDIGDQLTVDKISKNWRDYQRRDVVVFNPPPKFNEVVGGDRSGEALIKRI</sequence>
<feature type="non-terminal residue" evidence="6">
    <location>
        <position position="1"/>
    </location>
</feature>
<gene>
    <name evidence="6" type="ORF">EVOR1521_LOCUS13119</name>
</gene>
<evidence type="ECO:0000313" key="6">
    <source>
        <dbReference type="EMBL" id="CAJ1386950.1"/>
    </source>
</evidence>
<dbReference type="CDD" id="cd06530">
    <property type="entry name" value="S26_SPase_I"/>
    <property type="match status" value="1"/>
</dbReference>
<keyword evidence="7" id="KW-1185">Reference proteome</keyword>
<dbReference type="GO" id="GO:0005743">
    <property type="term" value="C:mitochondrial inner membrane"/>
    <property type="evidence" value="ECO:0007669"/>
    <property type="project" value="UniProtKB-SubCell"/>
</dbReference>
<dbReference type="NCBIfam" id="TIGR02227">
    <property type="entry name" value="sigpep_I_bact"/>
    <property type="match status" value="1"/>
</dbReference>
<protein>
    <recommendedName>
        <fullName evidence="3">Mitochondrial inner membrane protease subunit</fullName>
        <ecNumber evidence="3">3.4.21.-</ecNumber>
    </recommendedName>
</protein>
<evidence type="ECO:0000256" key="1">
    <source>
        <dbReference type="ARBA" id="ARBA00009370"/>
    </source>
</evidence>
<comment type="caution">
    <text evidence="6">The sequence shown here is derived from an EMBL/GenBank/DDBJ whole genome shotgun (WGS) entry which is preliminary data.</text>
</comment>
<dbReference type="EMBL" id="CAUJNA010001442">
    <property type="protein sequence ID" value="CAJ1386950.1"/>
    <property type="molecule type" value="Genomic_DNA"/>
</dbReference>
<comment type="subcellular location">
    <subcellularLocation>
        <location evidence="3">Mitochondrion inner membrane</location>
    </subcellularLocation>
</comment>
<name>A0AA36IGD4_9DINO</name>
<evidence type="ECO:0000256" key="3">
    <source>
        <dbReference type="RuleBase" id="RU362041"/>
    </source>
</evidence>